<evidence type="ECO:0000313" key="4">
    <source>
        <dbReference type="EMBL" id="SHI80917.1"/>
    </source>
</evidence>
<dbReference type="AlphaFoldDB" id="A0A8G2C8G2"/>
<dbReference type="Gene3D" id="2.40.70.10">
    <property type="entry name" value="Acid Proteases"/>
    <property type="match status" value="1"/>
</dbReference>
<feature type="domain" description="Peptidase A2" evidence="3">
    <location>
        <begin position="73"/>
        <end position="159"/>
    </location>
</feature>
<gene>
    <name evidence="4" type="ORF">SAMN05660830_01067</name>
</gene>
<dbReference type="PROSITE" id="PS50175">
    <property type="entry name" value="ASP_PROT_RETROV"/>
    <property type="match status" value="1"/>
</dbReference>
<dbReference type="PANTHER" id="PTHR38037">
    <property type="entry name" value="ZN_PROTEASE DOMAIN-CONTAINING PROTEIN"/>
    <property type="match status" value="1"/>
</dbReference>
<dbReference type="GO" id="GO:0006508">
    <property type="term" value="P:proteolysis"/>
    <property type="evidence" value="ECO:0007669"/>
    <property type="project" value="InterPro"/>
</dbReference>
<feature type="signal peptide" evidence="2">
    <location>
        <begin position="1"/>
        <end position="20"/>
    </location>
</feature>
<dbReference type="InterPro" id="IPR021109">
    <property type="entry name" value="Peptidase_aspartic_dom_sf"/>
</dbReference>
<proteinExistence type="predicted"/>
<name>A0A8G2C8G2_9BACT</name>
<dbReference type="InterPro" id="IPR008503">
    <property type="entry name" value="Asp_endopeptidase"/>
</dbReference>
<evidence type="ECO:0000259" key="3">
    <source>
        <dbReference type="PROSITE" id="PS50175"/>
    </source>
</evidence>
<evidence type="ECO:0000256" key="1">
    <source>
        <dbReference type="ARBA" id="ARBA00022801"/>
    </source>
</evidence>
<evidence type="ECO:0000256" key="2">
    <source>
        <dbReference type="SAM" id="SignalP"/>
    </source>
</evidence>
<dbReference type="EMBL" id="FQZR01000002">
    <property type="protein sequence ID" value="SHI80917.1"/>
    <property type="molecule type" value="Genomic_DNA"/>
</dbReference>
<feature type="chain" id="PRO_5034897619" evidence="2">
    <location>
        <begin position="21"/>
        <end position="191"/>
    </location>
</feature>
<keyword evidence="1" id="KW-0378">Hydrolase</keyword>
<evidence type="ECO:0000313" key="5">
    <source>
        <dbReference type="Proteomes" id="UP000184001"/>
    </source>
</evidence>
<sequence>MYYTWWLAILLIFNTTATFAQSRQNVSSDTSYSECSQAAAPAAIEKTSENKLIAGYLEKSSISICGQALPIEVDAKLDTGADSTSFHATDIVIDKKHKKVTFTTVNSNGGMQRITCPYKRIMRVKKRPSGSSQRPVIAAQIRIASQVFEAEVNLTDRTHFSYKLLIGRKELRNGLLIDPSQRYRLGKPVSP</sequence>
<dbReference type="GO" id="GO:0004190">
    <property type="term" value="F:aspartic-type endopeptidase activity"/>
    <property type="evidence" value="ECO:0007669"/>
    <property type="project" value="InterPro"/>
</dbReference>
<dbReference type="PANTHER" id="PTHR38037:SF2">
    <property type="entry name" value="ATP-DEPENDENT ZINC PROTEASE DOMAIN-CONTAINING PROTEIN-RELATED"/>
    <property type="match status" value="1"/>
</dbReference>
<dbReference type="InterPro" id="IPR001995">
    <property type="entry name" value="Peptidase_A2_cat"/>
</dbReference>
<protein>
    <submittedName>
        <fullName evidence="4">Uncharacterized conserved protein</fullName>
    </submittedName>
</protein>
<comment type="caution">
    <text evidence="4">The sequence shown here is derived from an EMBL/GenBank/DDBJ whole genome shotgun (WGS) entry which is preliminary data.</text>
</comment>
<reference evidence="4 5" key="1">
    <citation type="submission" date="2016-11" db="EMBL/GenBank/DDBJ databases">
        <authorList>
            <person name="Varghese N."/>
            <person name="Submissions S."/>
        </authorList>
    </citation>
    <scope>NUCLEOTIDE SEQUENCE [LARGE SCALE GENOMIC DNA]</scope>
    <source>
        <strain evidence="4 5">DSM 17919</strain>
    </source>
</reference>
<dbReference type="RefSeq" id="WP_020002182.1">
    <property type="nucleotide sequence ID" value="NZ_CP192219.1"/>
</dbReference>
<dbReference type="SUPFAM" id="SSF50630">
    <property type="entry name" value="Acid proteases"/>
    <property type="match status" value="1"/>
</dbReference>
<keyword evidence="2" id="KW-0732">Signal</keyword>
<organism evidence="4 5">
    <name type="scientific">Halodesulfovibrio aestuarii</name>
    <dbReference type="NCBI Taxonomy" id="126333"/>
    <lineage>
        <taxon>Bacteria</taxon>
        <taxon>Pseudomonadati</taxon>
        <taxon>Thermodesulfobacteriota</taxon>
        <taxon>Desulfovibrionia</taxon>
        <taxon>Desulfovibrionales</taxon>
        <taxon>Desulfovibrionaceae</taxon>
        <taxon>Halodesulfovibrio</taxon>
    </lineage>
</organism>
<dbReference type="Proteomes" id="UP000184001">
    <property type="component" value="Unassembled WGS sequence"/>
</dbReference>
<dbReference type="Pfam" id="PF05618">
    <property type="entry name" value="Zn_protease"/>
    <property type="match status" value="1"/>
</dbReference>
<accession>A0A8G2C8G2</accession>